<keyword evidence="4" id="KW-1185">Reference proteome</keyword>
<evidence type="ECO:0000313" key="4">
    <source>
        <dbReference type="Proteomes" id="UP001143474"/>
    </source>
</evidence>
<dbReference type="SUPFAM" id="SSF54909">
    <property type="entry name" value="Dimeric alpha+beta barrel"/>
    <property type="match status" value="1"/>
</dbReference>
<dbReference type="PANTHER" id="PTHR35174:SF3">
    <property type="entry name" value="BLL7171 PROTEIN"/>
    <property type="match status" value="1"/>
</dbReference>
<feature type="domain" description="YCII-related" evidence="2">
    <location>
        <begin position="4"/>
        <end position="107"/>
    </location>
</feature>
<organism evidence="3 4">
    <name type="scientific">Streptosporangium carneum</name>
    <dbReference type="NCBI Taxonomy" id="47481"/>
    <lineage>
        <taxon>Bacteria</taxon>
        <taxon>Bacillati</taxon>
        <taxon>Actinomycetota</taxon>
        <taxon>Actinomycetes</taxon>
        <taxon>Streptosporangiales</taxon>
        <taxon>Streptosporangiaceae</taxon>
        <taxon>Streptosporangium</taxon>
    </lineage>
</organism>
<dbReference type="AlphaFoldDB" id="A0A9W6I6Z6"/>
<reference evidence="3" key="1">
    <citation type="journal article" date="2014" name="Int. J. Syst. Evol. Microbiol.">
        <title>Complete genome sequence of Corynebacterium casei LMG S-19264T (=DSM 44701T), isolated from a smear-ripened cheese.</title>
        <authorList>
            <consortium name="US DOE Joint Genome Institute (JGI-PGF)"/>
            <person name="Walter F."/>
            <person name="Albersmeier A."/>
            <person name="Kalinowski J."/>
            <person name="Ruckert C."/>
        </authorList>
    </citation>
    <scope>NUCLEOTIDE SEQUENCE</scope>
    <source>
        <strain evidence="3">VKM Ac-2007</strain>
    </source>
</reference>
<evidence type="ECO:0000259" key="2">
    <source>
        <dbReference type="Pfam" id="PF03795"/>
    </source>
</evidence>
<comment type="similarity">
    <text evidence="1">Belongs to the YciI family.</text>
</comment>
<name>A0A9W6I6Z6_9ACTN</name>
<proteinExistence type="inferred from homology"/>
<dbReference type="InterPro" id="IPR005545">
    <property type="entry name" value="YCII"/>
</dbReference>
<dbReference type="EMBL" id="BSEV01000015">
    <property type="protein sequence ID" value="GLK12323.1"/>
    <property type="molecule type" value="Genomic_DNA"/>
</dbReference>
<dbReference type="Pfam" id="PF03795">
    <property type="entry name" value="YCII"/>
    <property type="match status" value="1"/>
</dbReference>
<dbReference type="RefSeq" id="WP_271220651.1">
    <property type="nucleotide sequence ID" value="NZ_BAAAVD010000004.1"/>
</dbReference>
<reference evidence="3" key="2">
    <citation type="submission" date="2023-01" db="EMBL/GenBank/DDBJ databases">
        <authorList>
            <person name="Sun Q."/>
            <person name="Evtushenko L."/>
        </authorList>
    </citation>
    <scope>NUCLEOTIDE SEQUENCE</scope>
    <source>
        <strain evidence="3">VKM Ac-2007</strain>
    </source>
</reference>
<dbReference type="InterPro" id="IPR011008">
    <property type="entry name" value="Dimeric_a/b-barrel"/>
</dbReference>
<dbReference type="Gene3D" id="3.30.70.1060">
    <property type="entry name" value="Dimeric alpha+beta barrel"/>
    <property type="match status" value="1"/>
</dbReference>
<dbReference type="PANTHER" id="PTHR35174">
    <property type="entry name" value="BLL7171 PROTEIN-RELATED"/>
    <property type="match status" value="1"/>
</dbReference>
<accession>A0A9W6I6Z6</accession>
<comment type="caution">
    <text evidence="3">The sequence shown here is derived from an EMBL/GenBank/DDBJ whole genome shotgun (WGS) entry which is preliminary data.</text>
</comment>
<evidence type="ECO:0000313" key="3">
    <source>
        <dbReference type="EMBL" id="GLK12323.1"/>
    </source>
</evidence>
<dbReference type="Proteomes" id="UP001143474">
    <property type="component" value="Unassembled WGS sequence"/>
</dbReference>
<evidence type="ECO:0000256" key="1">
    <source>
        <dbReference type="ARBA" id="ARBA00007689"/>
    </source>
</evidence>
<protein>
    <submittedName>
        <fullName evidence="3">Transcription initiation protein</fullName>
    </submittedName>
</protein>
<sequence length="110" mass="11801">MPQYAILIYERETPNGVADLPPEVLEAHMRVPERVEELGGKILNAHATQPTSTATTIRGDVITDGPFIESKEAMAGFFVVEARDLDHAVAIGRLVPIVSGGVEVRPLLAG</sequence>
<gene>
    <name evidence="3" type="ORF">GCM10017600_57320</name>
</gene>